<evidence type="ECO:0000256" key="1">
    <source>
        <dbReference type="SAM" id="SignalP"/>
    </source>
</evidence>
<proteinExistence type="predicted"/>
<evidence type="ECO:0000313" key="3">
    <source>
        <dbReference type="Proteomes" id="UP000622552"/>
    </source>
</evidence>
<keyword evidence="1" id="KW-0732">Signal</keyword>
<dbReference type="InterPro" id="IPR013783">
    <property type="entry name" value="Ig-like_fold"/>
</dbReference>
<dbReference type="Proteomes" id="UP000622552">
    <property type="component" value="Unassembled WGS sequence"/>
</dbReference>
<name>A0A8J7GX08_9ACTN</name>
<gene>
    <name evidence="2" type="ORF">IW245_005650</name>
</gene>
<evidence type="ECO:0000313" key="2">
    <source>
        <dbReference type="EMBL" id="MBG6139456.1"/>
    </source>
</evidence>
<keyword evidence="3" id="KW-1185">Reference proteome</keyword>
<feature type="signal peptide" evidence="1">
    <location>
        <begin position="1"/>
        <end position="27"/>
    </location>
</feature>
<organism evidence="2 3">
    <name type="scientific">Longispora fulva</name>
    <dbReference type="NCBI Taxonomy" id="619741"/>
    <lineage>
        <taxon>Bacteria</taxon>
        <taxon>Bacillati</taxon>
        <taxon>Actinomycetota</taxon>
        <taxon>Actinomycetes</taxon>
        <taxon>Micromonosporales</taxon>
        <taxon>Micromonosporaceae</taxon>
        <taxon>Longispora</taxon>
    </lineage>
</organism>
<comment type="caution">
    <text evidence="2">The sequence shown here is derived from an EMBL/GenBank/DDBJ whole genome shotgun (WGS) entry which is preliminary data.</text>
</comment>
<dbReference type="RefSeq" id="WP_197006110.1">
    <property type="nucleotide sequence ID" value="NZ_BONS01000008.1"/>
</dbReference>
<dbReference type="AlphaFoldDB" id="A0A8J7GX08"/>
<dbReference type="Gene3D" id="2.60.40.10">
    <property type="entry name" value="Immunoglobulins"/>
    <property type="match status" value="1"/>
</dbReference>
<sequence length="697" mass="71835">MRLFRSAITAVVALTVTAVISPSPASAVAPTAPYDALTVDRWGANFVFDKAGATVGQFSTGEIIDLRASTADHNFSLSAGPPKGTLWEVGKTYPTERGNTATAAGLDVSGDGSGCNQLFGTITIREATRDSAGNLTAFAAGYATGCENTEIAYRGEARWHSTVPYAAAQASPGVLDFGDQAVKVPGAEKQVTFTSAGSAPTKFGTPVFEGTGAGAYRVSGGTCGGATLSFGQTCTVKVQAQPVQKGDQPANLILPANMADGKKAIALSMNSVDPWAGAKGTYTTLNPSRILDTRSGNGAPVGPIGRAGTLHLQVGGRSGVPESGVSAVTLNVTVTQQTTSGFLTVYPAGIARPNASSLNFTPGWTGANSVTVAVSASGGVDIYNHEGDTHVIVDVTGYFSETQSAYSMNGLYHPLTPRRLIDTRDGDAKLPSGYYLRSALDFGAANQHIKAWAVNVTATEAESDGFLTAWNGRTDTLRETSTLNYRRDQNVPNMAIVPVAACWGCGASENWPSIGVYTLATTHVIVDIVGFFDDGTYSADGLRFDPVTPTRIVDTRDSLGVSGPLGQASTTKVTAPAAILSTQGGATSSLALNVTAVDPTALTFMSVWANGVAGQDRPAVSNLNPSPGKVTPNAAITQIGPSSAFNVYNHAGNVQLVVDVVGRYFLHPTTAGAALRMAAPIGTPTIGASYTSAFRAP</sequence>
<reference evidence="2" key="1">
    <citation type="submission" date="2020-11" db="EMBL/GenBank/DDBJ databases">
        <title>Sequencing the genomes of 1000 actinobacteria strains.</title>
        <authorList>
            <person name="Klenk H.-P."/>
        </authorList>
    </citation>
    <scope>NUCLEOTIDE SEQUENCE</scope>
    <source>
        <strain evidence="2">DSM 45356</strain>
    </source>
</reference>
<protein>
    <recommendedName>
        <fullName evidence="4">Choice-of-anchor D domain-containing protein</fullName>
    </recommendedName>
</protein>
<feature type="chain" id="PRO_5035178934" description="Choice-of-anchor D domain-containing protein" evidence="1">
    <location>
        <begin position="28"/>
        <end position="697"/>
    </location>
</feature>
<dbReference type="GO" id="GO:0005975">
    <property type="term" value="P:carbohydrate metabolic process"/>
    <property type="evidence" value="ECO:0007669"/>
    <property type="project" value="UniProtKB-ARBA"/>
</dbReference>
<dbReference type="EMBL" id="JADOUF010000001">
    <property type="protein sequence ID" value="MBG6139456.1"/>
    <property type="molecule type" value="Genomic_DNA"/>
</dbReference>
<evidence type="ECO:0008006" key="4">
    <source>
        <dbReference type="Google" id="ProtNLM"/>
    </source>
</evidence>
<accession>A0A8J7GX08</accession>